<dbReference type="InterPro" id="IPR019994">
    <property type="entry name" value="Lipid-A-disac_synthase-rel_put"/>
</dbReference>
<keyword evidence="2" id="KW-1185">Reference proteome</keyword>
<proteinExistence type="predicted"/>
<dbReference type="Proteomes" id="UP000191901">
    <property type="component" value="Chromosome"/>
</dbReference>
<dbReference type="AlphaFoldDB" id="A0A1Z3HU18"/>
<sequence>MPKRLLFLSNGHGEDLNASLVLAALRQLAPEVDVAALPIVGEGQAYQQLGVPIIGPTQQLPSGGFLYINVLRLLNPCNWQRDLNPINLVRDLFSGLISLTWGQLQAVRRYGRHCDLVLATGDVVPILFAYLTGRPFVAFLVSMSSYYEGRLKLPWLAQACLRSHRCRLILTRDAFTAKDLQRRGMGKARFAGYPIMDVLQPTGRSLKRQPGMATIALLPGSRLPEAHHNFALQLKLCDAIVTQYGTVQFEAALVPAFRDEHLQTLAQTQGWTLDSAGHLHRANGLRVMCYRDAFADILHHCDLVIGMAGTAVEQAVGLGKPVIQIIGPGPQFTYPFAEAQMRLLGPSVITVGRRMATPPLLLQAATKAVAILNDVTYRQRCQDNGKERVGPPGGSRHIAQQLLSQLSYPS</sequence>
<dbReference type="RefSeq" id="WP_080805527.1">
    <property type="nucleotide sequence ID" value="NZ_CP021983.2"/>
</dbReference>
<dbReference type="NCBIfam" id="TIGR03492">
    <property type="entry name" value="lipid-A-disaccharide synthase-related protein"/>
    <property type="match status" value="1"/>
</dbReference>
<accession>A0A1Z3HU18</accession>
<dbReference type="PANTHER" id="PTHR39517">
    <property type="entry name" value="SLL0192 PROTEIN"/>
    <property type="match status" value="1"/>
</dbReference>
<dbReference type="OrthoDB" id="29253at2"/>
<reference evidence="1 2" key="1">
    <citation type="journal article" date="2016" name="Biochim. Biophys. Acta">
        <title>Characterization of red-shifted phycobilisomes isolated from the chlorophyll f-containing cyanobacterium Halomicronema hongdechloris.</title>
        <authorList>
            <person name="Li Y."/>
            <person name="Lin Y."/>
            <person name="Garvey C.J."/>
            <person name="Birch D."/>
            <person name="Corkery R.W."/>
            <person name="Loughlin P.C."/>
            <person name="Scheer H."/>
            <person name="Willows R.D."/>
            <person name="Chen M."/>
        </authorList>
    </citation>
    <scope>NUCLEOTIDE SEQUENCE [LARGE SCALE GENOMIC DNA]</scope>
    <source>
        <strain evidence="1 2">C2206</strain>
    </source>
</reference>
<name>A0A1Z3HU18_9CYAN</name>
<dbReference type="PANTHER" id="PTHR39517:SF1">
    <property type="entry name" value="LIPID-A-DISACCHARIDE SYNTHASE"/>
    <property type="match status" value="1"/>
</dbReference>
<dbReference type="SUPFAM" id="SSF53756">
    <property type="entry name" value="UDP-Glycosyltransferase/glycogen phosphorylase"/>
    <property type="match status" value="1"/>
</dbReference>
<protein>
    <submittedName>
        <fullName evidence="1">Glycosyltransferases protein</fullName>
    </submittedName>
</protein>
<gene>
    <name evidence="1" type="ORF">XM38_047370</name>
</gene>
<dbReference type="STRING" id="1641165.XM38_02245"/>
<dbReference type="EMBL" id="CP021983">
    <property type="protein sequence ID" value="ASC73765.1"/>
    <property type="molecule type" value="Genomic_DNA"/>
</dbReference>
<evidence type="ECO:0000313" key="2">
    <source>
        <dbReference type="Proteomes" id="UP000191901"/>
    </source>
</evidence>
<organism evidence="1 2">
    <name type="scientific">Halomicronema hongdechloris C2206</name>
    <dbReference type="NCBI Taxonomy" id="1641165"/>
    <lineage>
        <taxon>Bacteria</taxon>
        <taxon>Bacillati</taxon>
        <taxon>Cyanobacteriota</taxon>
        <taxon>Cyanophyceae</taxon>
        <taxon>Nodosilineales</taxon>
        <taxon>Nodosilineaceae</taxon>
        <taxon>Halomicronema</taxon>
    </lineage>
</organism>
<dbReference type="GO" id="GO:0016740">
    <property type="term" value="F:transferase activity"/>
    <property type="evidence" value="ECO:0007669"/>
    <property type="project" value="UniProtKB-KW"/>
</dbReference>
<dbReference type="KEGG" id="hhg:XM38_047370"/>
<evidence type="ECO:0000313" key="1">
    <source>
        <dbReference type="EMBL" id="ASC73765.1"/>
    </source>
</evidence>